<reference evidence="1 2" key="1">
    <citation type="submission" date="2017-07" db="EMBL/GenBank/DDBJ databases">
        <title>A draft genome sequence of Komagataeibacter swingsii LMG 22125.</title>
        <authorList>
            <person name="Skraban J."/>
            <person name="Cleenwerck I."/>
            <person name="Vandamme P."/>
            <person name="Trcek J."/>
        </authorList>
    </citation>
    <scope>NUCLEOTIDE SEQUENCE [LARGE SCALE GENOMIC DNA]</scope>
    <source>
        <strain evidence="1 2">LMG 22125</strain>
    </source>
</reference>
<proteinExistence type="predicted"/>
<sequence length="62" mass="6845">MTRRFIYPDVIAEMRAVGSKHRVGQISADGAQRAESAIVAIEENDIRDFLKGGLKSQLMIAL</sequence>
<gene>
    <name evidence="1" type="ORF">CFR76_00215</name>
</gene>
<accession>A0A2V4S795</accession>
<keyword evidence="2" id="KW-1185">Reference proteome</keyword>
<organism evidence="1 2">
    <name type="scientific">Komagataeibacter swingsii</name>
    <dbReference type="NCBI Taxonomy" id="215220"/>
    <lineage>
        <taxon>Bacteria</taxon>
        <taxon>Pseudomonadati</taxon>
        <taxon>Pseudomonadota</taxon>
        <taxon>Alphaproteobacteria</taxon>
        <taxon>Acetobacterales</taxon>
        <taxon>Acetobacteraceae</taxon>
        <taxon>Komagataeibacter</taxon>
    </lineage>
</organism>
<dbReference type="Proteomes" id="UP000247371">
    <property type="component" value="Unassembled WGS sequence"/>
</dbReference>
<evidence type="ECO:0000313" key="1">
    <source>
        <dbReference type="EMBL" id="PYD71145.1"/>
    </source>
</evidence>
<evidence type="ECO:0000313" key="2">
    <source>
        <dbReference type="Proteomes" id="UP000247371"/>
    </source>
</evidence>
<comment type="caution">
    <text evidence="1">The sequence shown here is derived from an EMBL/GenBank/DDBJ whole genome shotgun (WGS) entry which is preliminary data.</text>
</comment>
<dbReference type="RefSeq" id="WP_110555309.1">
    <property type="nucleotide sequence ID" value="NZ_NKUB01000001.1"/>
</dbReference>
<protein>
    <submittedName>
        <fullName evidence="1">Uncharacterized protein</fullName>
    </submittedName>
</protein>
<dbReference type="AlphaFoldDB" id="A0A2V4S795"/>
<dbReference type="EMBL" id="NKUB01000001">
    <property type="protein sequence ID" value="PYD71145.1"/>
    <property type="molecule type" value="Genomic_DNA"/>
</dbReference>
<name>A0A2V4S795_9PROT</name>